<evidence type="ECO:0000313" key="2">
    <source>
        <dbReference type="EMBL" id="KAG5664745.1"/>
    </source>
</evidence>
<dbReference type="AlphaFoldDB" id="A0A9P7HAS7"/>
<accession>A0A9P7HAS7</accession>
<keyword evidence="3" id="KW-1185">Reference proteome</keyword>
<evidence type="ECO:0000313" key="3">
    <source>
        <dbReference type="Proteomes" id="UP000782241"/>
    </source>
</evidence>
<dbReference type="Proteomes" id="UP000782241">
    <property type="component" value="Unassembled WGS sequence"/>
</dbReference>
<dbReference type="PANTHER" id="PTHR39475">
    <property type="entry name" value="CONIDIATION-SPECIFIC PROTEIN 6"/>
    <property type="match status" value="1"/>
</dbReference>
<evidence type="ECO:0000256" key="1">
    <source>
        <dbReference type="SAM" id="MobiDB-lite"/>
    </source>
</evidence>
<proteinExistence type="predicted"/>
<feature type="compositionally biased region" description="Basic and acidic residues" evidence="1">
    <location>
        <begin position="113"/>
        <end position="141"/>
    </location>
</feature>
<name>A0A9P7HAS7_9HYPO</name>
<feature type="region of interest" description="Disordered" evidence="1">
    <location>
        <begin position="44"/>
        <end position="141"/>
    </location>
</feature>
<protein>
    <submittedName>
        <fullName evidence="2">Uncharacterized protein</fullName>
    </submittedName>
</protein>
<reference evidence="2" key="1">
    <citation type="submission" date="2021-04" db="EMBL/GenBank/DDBJ databases">
        <title>Draft genome of Fusarium avenaceum strain F156N33, isolated from an atmospheric sample in Virginia.</title>
        <authorList>
            <person name="Yang S."/>
            <person name="Vinatzer B.A."/>
            <person name="Coleman J."/>
        </authorList>
    </citation>
    <scope>NUCLEOTIDE SEQUENCE</scope>
    <source>
        <strain evidence="2">F156N33</strain>
    </source>
</reference>
<feature type="compositionally biased region" description="Basic and acidic residues" evidence="1">
    <location>
        <begin position="60"/>
        <end position="92"/>
    </location>
</feature>
<comment type="caution">
    <text evidence="2">The sequence shown here is derived from an EMBL/GenBank/DDBJ whole genome shotgun (WGS) entry which is preliminary data.</text>
</comment>
<dbReference type="EMBL" id="JAGPUO010000002">
    <property type="protein sequence ID" value="KAG5664745.1"/>
    <property type="molecule type" value="Genomic_DNA"/>
</dbReference>
<feature type="compositionally biased region" description="Polar residues" evidence="1">
    <location>
        <begin position="50"/>
        <end position="59"/>
    </location>
</feature>
<dbReference type="PANTHER" id="PTHR39475:SF1">
    <property type="entry name" value="CONIDIATION-SPECIFIC PROTEIN 6"/>
    <property type="match status" value="1"/>
</dbReference>
<sequence>MAAIHRRKRSTKRTCSRLKALHIHPASYHFCILLQTKPKHTKHNHLSHNFIMSEQNTQEPYHEGKENSHDNLDSKDERSIANRLAAAEKETESGDNLETAQIKEDPTLPARSHGNEPSKGAKIDAQLQKEEQEELERKGKA</sequence>
<organism evidence="2 3">
    <name type="scientific">Fusarium avenaceum</name>
    <dbReference type="NCBI Taxonomy" id="40199"/>
    <lineage>
        <taxon>Eukaryota</taxon>
        <taxon>Fungi</taxon>
        <taxon>Dikarya</taxon>
        <taxon>Ascomycota</taxon>
        <taxon>Pezizomycotina</taxon>
        <taxon>Sordariomycetes</taxon>
        <taxon>Hypocreomycetidae</taxon>
        <taxon>Hypocreales</taxon>
        <taxon>Nectriaceae</taxon>
        <taxon>Fusarium</taxon>
        <taxon>Fusarium tricinctum species complex</taxon>
    </lineage>
</organism>
<gene>
    <name evidence="2" type="ORF">KAF25_008479</name>
</gene>